<comment type="caution">
    <text evidence="1">The sequence shown here is derived from an EMBL/GenBank/DDBJ whole genome shotgun (WGS) entry which is preliminary data.</text>
</comment>
<dbReference type="Proteomes" id="UP001057402">
    <property type="component" value="Chromosome 7"/>
</dbReference>
<evidence type="ECO:0000313" key="1">
    <source>
        <dbReference type="EMBL" id="KAI4339846.1"/>
    </source>
</evidence>
<keyword evidence="2" id="KW-1185">Reference proteome</keyword>
<protein>
    <submittedName>
        <fullName evidence="1">Uncharacterized protein</fullName>
    </submittedName>
</protein>
<reference evidence="2" key="1">
    <citation type="journal article" date="2023" name="Front. Plant Sci.">
        <title>Chromosomal-level genome assembly of Melastoma candidum provides insights into trichome evolution.</title>
        <authorList>
            <person name="Zhong Y."/>
            <person name="Wu W."/>
            <person name="Sun C."/>
            <person name="Zou P."/>
            <person name="Liu Y."/>
            <person name="Dai S."/>
            <person name="Zhou R."/>
        </authorList>
    </citation>
    <scope>NUCLEOTIDE SEQUENCE [LARGE SCALE GENOMIC DNA]</scope>
</reference>
<sequence length="426" mass="48468">MIEECEDGGKMLLYCEGVEENDEHIDDSSGGDLSEESEHDKDADDGDDDEGLINAIASLAPLAEHRNCARHIYQHWKVKHRGLFMKTCFYRACKSTNEVEFNFAMKEMREGRDGMAGSLAAANDFLNVGPEHFCKAFFRTNSKCGTNTNNMCETFNSYIVAARILPLIEMLERIRRLLMVRHVEKNKVSFRSHDCLCSNVRKELEALKEEAGKYIVRPSLAEKFEVCMANFEKERFIVDFPGKTCSCRFWDLYSMPCSHAIACIQYMKRPVEEYVDPCFKLEAFRKSYGQVLEPLEGPKFWPRGEHPDILPPPYKKLPGRPKKQNRKVSKEEDPKCSTKISRKRLGMKCTVCGNYGHNKRTCRGDISSSQPSEIGRSSQQAEDLTSSQPLGSGKVMRMTCRLCGKMGHNKRTCSRRNEGVTSTAPN</sequence>
<name>A0ACB9NUT5_9MYRT</name>
<gene>
    <name evidence="1" type="ORF">MLD38_024741</name>
</gene>
<organism evidence="1 2">
    <name type="scientific">Melastoma candidum</name>
    <dbReference type="NCBI Taxonomy" id="119954"/>
    <lineage>
        <taxon>Eukaryota</taxon>
        <taxon>Viridiplantae</taxon>
        <taxon>Streptophyta</taxon>
        <taxon>Embryophyta</taxon>
        <taxon>Tracheophyta</taxon>
        <taxon>Spermatophyta</taxon>
        <taxon>Magnoliopsida</taxon>
        <taxon>eudicotyledons</taxon>
        <taxon>Gunneridae</taxon>
        <taxon>Pentapetalae</taxon>
        <taxon>rosids</taxon>
        <taxon>malvids</taxon>
        <taxon>Myrtales</taxon>
        <taxon>Melastomataceae</taxon>
        <taxon>Melastomatoideae</taxon>
        <taxon>Melastomateae</taxon>
        <taxon>Melastoma</taxon>
    </lineage>
</organism>
<dbReference type="EMBL" id="CM042886">
    <property type="protein sequence ID" value="KAI4339846.1"/>
    <property type="molecule type" value="Genomic_DNA"/>
</dbReference>
<evidence type="ECO:0000313" key="2">
    <source>
        <dbReference type="Proteomes" id="UP001057402"/>
    </source>
</evidence>
<accession>A0ACB9NUT5</accession>
<proteinExistence type="predicted"/>